<dbReference type="Proteomes" id="UP000219327">
    <property type="component" value="Unassembled WGS sequence"/>
</dbReference>
<dbReference type="AlphaFoldDB" id="A0A2A5WWM6"/>
<name>A0A2A5WWM6_9GAMM</name>
<dbReference type="SUPFAM" id="SSF53474">
    <property type="entry name" value="alpha/beta-Hydrolases"/>
    <property type="match status" value="1"/>
</dbReference>
<comment type="caution">
    <text evidence="1">The sequence shown here is derived from an EMBL/GenBank/DDBJ whole genome shotgun (WGS) entry which is preliminary data.</text>
</comment>
<dbReference type="Gene3D" id="3.40.50.1820">
    <property type="entry name" value="alpha/beta hydrolase"/>
    <property type="match status" value="1"/>
</dbReference>
<evidence type="ECO:0000313" key="1">
    <source>
        <dbReference type="EMBL" id="PDH40970.1"/>
    </source>
</evidence>
<sequence length="262" mass="28706">MKEPRMTNWQDATDTNGRKTLEFHLETSRDRDVTGALWIPTQLLDDALSPHLICFGHGASGDRYQPPITHMAGRFVDRGFPVLSIDGPVHGLRQQGEGGRTAFGAELARSECIAEMTDDWQVAIEAAQGHQQVGTTPLAYFGLSMGSIFGVPLVGARDDFTVATLGLLGIGEHFPNGFEVMAAAAMINCPVLFLMQLEDELFDRNSYLDLFDALATDDKRIHANPGLHPDVPTQEINFSFDFMCHHLTKNSAPDPKASPIAE</sequence>
<proteinExistence type="predicted"/>
<evidence type="ECO:0000313" key="2">
    <source>
        <dbReference type="Proteomes" id="UP000219327"/>
    </source>
</evidence>
<dbReference type="EMBL" id="NTKD01000007">
    <property type="protein sequence ID" value="PDH40970.1"/>
    <property type="molecule type" value="Genomic_DNA"/>
</dbReference>
<protein>
    <recommendedName>
        <fullName evidence="3">Serine aminopeptidase S33 domain-containing protein</fullName>
    </recommendedName>
</protein>
<organism evidence="1 2">
    <name type="scientific">OM182 bacterium MED-G24</name>
    <dbReference type="NCBI Taxonomy" id="1986255"/>
    <lineage>
        <taxon>Bacteria</taxon>
        <taxon>Pseudomonadati</taxon>
        <taxon>Pseudomonadota</taxon>
        <taxon>Gammaproteobacteria</taxon>
        <taxon>OMG group</taxon>
        <taxon>OM182 clade</taxon>
    </lineage>
</organism>
<reference evidence="1 2" key="1">
    <citation type="submission" date="2017-08" db="EMBL/GenBank/DDBJ databases">
        <title>Fine stratification of microbial communities through a metagenomic profile of the photic zone.</title>
        <authorList>
            <person name="Haro-Moreno J.M."/>
            <person name="Lopez-Perez M."/>
            <person name="De La Torre J."/>
            <person name="Picazo A."/>
            <person name="Camacho A."/>
            <person name="Rodriguez-Valera F."/>
        </authorList>
    </citation>
    <scope>NUCLEOTIDE SEQUENCE [LARGE SCALE GENOMIC DNA]</scope>
    <source>
        <strain evidence="1">MED-G24</strain>
    </source>
</reference>
<evidence type="ECO:0008006" key="3">
    <source>
        <dbReference type="Google" id="ProtNLM"/>
    </source>
</evidence>
<gene>
    <name evidence="1" type="ORF">CNE99_02505</name>
</gene>
<dbReference type="InterPro" id="IPR029058">
    <property type="entry name" value="AB_hydrolase_fold"/>
</dbReference>
<accession>A0A2A5WWM6</accession>